<organism evidence="1 2">
    <name type="scientific">Alligator mississippiensis</name>
    <name type="common">American alligator</name>
    <dbReference type="NCBI Taxonomy" id="8496"/>
    <lineage>
        <taxon>Eukaryota</taxon>
        <taxon>Metazoa</taxon>
        <taxon>Chordata</taxon>
        <taxon>Craniata</taxon>
        <taxon>Vertebrata</taxon>
        <taxon>Euteleostomi</taxon>
        <taxon>Archelosauria</taxon>
        <taxon>Archosauria</taxon>
        <taxon>Crocodylia</taxon>
        <taxon>Alligatoridae</taxon>
        <taxon>Alligatorinae</taxon>
        <taxon>Alligator</taxon>
    </lineage>
</organism>
<protein>
    <submittedName>
        <fullName evidence="1">Uncharacterized protein</fullName>
    </submittedName>
</protein>
<keyword evidence="2" id="KW-1185">Reference proteome</keyword>
<comment type="caution">
    <text evidence="1">The sequence shown here is derived from an EMBL/GenBank/DDBJ whole genome shotgun (WGS) entry which is preliminary data.</text>
</comment>
<proteinExistence type="predicted"/>
<reference evidence="1 2" key="1">
    <citation type="journal article" date="2012" name="Genome Biol.">
        <title>Sequencing three crocodilian genomes to illuminate the evolution of archosaurs and amniotes.</title>
        <authorList>
            <person name="St John J.A."/>
            <person name="Braun E.L."/>
            <person name="Isberg S.R."/>
            <person name="Miles L.G."/>
            <person name="Chong A.Y."/>
            <person name="Gongora J."/>
            <person name="Dalzell P."/>
            <person name="Moran C."/>
            <person name="Bed'hom B."/>
            <person name="Abzhanov A."/>
            <person name="Burgess S.C."/>
            <person name="Cooksey A.M."/>
            <person name="Castoe T.A."/>
            <person name="Crawford N.G."/>
            <person name="Densmore L.D."/>
            <person name="Drew J.C."/>
            <person name="Edwards S.V."/>
            <person name="Faircloth B.C."/>
            <person name="Fujita M.K."/>
            <person name="Greenwold M.J."/>
            <person name="Hoffmann F.G."/>
            <person name="Howard J.M."/>
            <person name="Iguchi T."/>
            <person name="Janes D.E."/>
            <person name="Khan S.Y."/>
            <person name="Kohno S."/>
            <person name="de Koning A.J."/>
            <person name="Lance S.L."/>
            <person name="McCarthy F.M."/>
            <person name="McCormack J.E."/>
            <person name="Merchant M.E."/>
            <person name="Peterson D.G."/>
            <person name="Pollock D.D."/>
            <person name="Pourmand N."/>
            <person name="Raney B.J."/>
            <person name="Roessler K.A."/>
            <person name="Sanford J.R."/>
            <person name="Sawyer R.H."/>
            <person name="Schmidt C.J."/>
            <person name="Triplett E.W."/>
            <person name="Tuberville T.D."/>
            <person name="Venegas-Anaya M."/>
            <person name="Howard J.T."/>
            <person name="Jarvis E.D."/>
            <person name="Guillette L.J.Jr."/>
            <person name="Glenn T.C."/>
            <person name="Green R.E."/>
            <person name="Ray D.A."/>
        </authorList>
    </citation>
    <scope>NUCLEOTIDE SEQUENCE [LARGE SCALE GENOMIC DNA]</scope>
    <source>
        <strain evidence="1">KSC_2009_1</strain>
    </source>
</reference>
<evidence type="ECO:0000313" key="2">
    <source>
        <dbReference type="Proteomes" id="UP000050525"/>
    </source>
</evidence>
<accession>A0A151N875</accession>
<sequence>MEDDIDVDKSLLQWVQMYKYYFDINFQKCCTPACGRTHWLVGSNKPMEKKSGAVHALAVCAPQNQSWATRSHAVAARQAPCGRITVAVSPGAPRTPGHLLSLWGRGYTHQPKGDCVPWNTPGSTMY</sequence>
<dbReference type="AlphaFoldDB" id="A0A151N875"/>
<dbReference type="Proteomes" id="UP000050525">
    <property type="component" value="Unassembled WGS sequence"/>
</dbReference>
<dbReference type="EMBL" id="AKHW03003826">
    <property type="protein sequence ID" value="KYO32961.1"/>
    <property type="molecule type" value="Genomic_DNA"/>
</dbReference>
<evidence type="ECO:0000313" key="1">
    <source>
        <dbReference type="EMBL" id="KYO32961.1"/>
    </source>
</evidence>
<name>A0A151N875_ALLMI</name>
<gene>
    <name evidence="1" type="ORF">Y1Q_0011285</name>
</gene>